<proteinExistence type="predicted"/>
<reference evidence="2 3" key="1">
    <citation type="submission" date="2016-11" db="EMBL/GenBank/DDBJ databases">
        <title>Comparative genomics of Bartonella apis.</title>
        <authorList>
            <person name="Engel P."/>
        </authorList>
    </citation>
    <scope>NUCLEOTIDE SEQUENCE [LARGE SCALE GENOMIC DNA]</scope>
    <source>
        <strain evidence="2 3">BBC0122</strain>
    </source>
</reference>
<gene>
    <name evidence="2" type="ORF">BBC0122_018970</name>
</gene>
<protein>
    <recommendedName>
        <fullName evidence="1">DUF7007 domain-containing protein</fullName>
    </recommendedName>
</protein>
<organism evidence="2 3">
    <name type="scientific">Bartonella choladocola</name>
    <dbReference type="NCBI Taxonomy" id="2750995"/>
    <lineage>
        <taxon>Bacteria</taxon>
        <taxon>Pseudomonadati</taxon>
        <taxon>Pseudomonadota</taxon>
        <taxon>Alphaproteobacteria</taxon>
        <taxon>Hyphomicrobiales</taxon>
        <taxon>Bartonellaceae</taxon>
        <taxon>Bartonella</taxon>
    </lineage>
</organism>
<dbReference type="AlphaFoldDB" id="A0A1U9MJY4"/>
<dbReference type="KEGG" id="bapi:BBC0122_018970"/>
<evidence type="ECO:0000259" key="1">
    <source>
        <dbReference type="Pfam" id="PF22653"/>
    </source>
</evidence>
<evidence type="ECO:0000313" key="2">
    <source>
        <dbReference type="EMBL" id="AQT47992.1"/>
    </source>
</evidence>
<dbReference type="Pfam" id="PF22653">
    <property type="entry name" value="DUF7007"/>
    <property type="match status" value="1"/>
</dbReference>
<dbReference type="OrthoDB" id="5124200at2"/>
<dbReference type="EMBL" id="CP015625">
    <property type="protein sequence ID" value="AQT47992.1"/>
    <property type="molecule type" value="Genomic_DNA"/>
</dbReference>
<evidence type="ECO:0000313" key="3">
    <source>
        <dbReference type="Proteomes" id="UP000189632"/>
    </source>
</evidence>
<accession>A0A1U9MJY4</accession>
<dbReference type="InterPro" id="IPR054276">
    <property type="entry name" value="DUF7007"/>
</dbReference>
<dbReference type="Proteomes" id="UP000189632">
    <property type="component" value="Chromosome"/>
</dbReference>
<keyword evidence="3" id="KW-1185">Reference proteome</keyword>
<sequence length="264" mass="31072">MVAQEAPIKINCLTIPTYENVVSLYRNKESTQYFVQYEAPDGTPIDAAYWLSSPTFFKSEDFYVYAEKLQEHEKQLKQLNRHNENSSVTTLWGTSYEKCEYAVGVIFYRTPDHGGFYLSEQMNERVHYLYRNTSCWYEEDVEAFKIINSFPELFTDLEKANADIVLRNFFPFPYEKINNVSLSEGESFVKDREAFYYQHRNDWIGTFTSPIYGRSNVIRVEAALGGKKLKAHIKHFEVPLSEYLSRNRFGMIIDPKRHPEILEH</sequence>
<dbReference type="RefSeq" id="WP_077993445.1">
    <property type="nucleotide sequence ID" value="NZ_CAXUOT020000003.1"/>
</dbReference>
<name>A0A1U9MJY4_9HYPH</name>
<feature type="domain" description="DUF7007" evidence="1">
    <location>
        <begin position="87"/>
        <end position="199"/>
    </location>
</feature>